<evidence type="ECO:0008006" key="3">
    <source>
        <dbReference type="Google" id="ProtNLM"/>
    </source>
</evidence>
<gene>
    <name evidence="2" type="ORF">AVDCRST_MAG47-940</name>
</gene>
<protein>
    <recommendedName>
        <fullName evidence="3">Lipoprotein</fullName>
    </recommendedName>
</protein>
<sequence length="299" mass="31342">MQRIRILAASTLVACLLTGCSTENPGASEKEPRASDSASPRQPESEAPTLAGVRTMIKQPVDFSYELLGVDGTRYYSLEGIADVANRSWTGSVEIDDPSTGAPVDVRAEIRSIEDKLWFRFGEGTGELAGCWGDVSAGFETLGTLEPVMGVPNAVLVLATLKTANARAPLPKLPVGASLSVRSAVGNALPPRVAMRLDLDNLPRGTVAARLQVKRSSDVTISVRGVDVSDSLHGLGSPVPKEVDRFLLATEVVMGLRPAKKAPEILPPPKDSVMTPDDVDAGGAPVPCRKGTPPGTVAS</sequence>
<organism evidence="2">
    <name type="scientific">uncultured Nocardioidaceae bacterium</name>
    <dbReference type="NCBI Taxonomy" id="253824"/>
    <lineage>
        <taxon>Bacteria</taxon>
        <taxon>Bacillati</taxon>
        <taxon>Actinomycetota</taxon>
        <taxon>Actinomycetes</taxon>
        <taxon>Propionibacteriales</taxon>
        <taxon>Nocardioidaceae</taxon>
        <taxon>environmental samples</taxon>
    </lineage>
</organism>
<dbReference type="PROSITE" id="PS51257">
    <property type="entry name" value="PROKAR_LIPOPROTEIN"/>
    <property type="match status" value="1"/>
</dbReference>
<reference evidence="2" key="1">
    <citation type="submission" date="2020-02" db="EMBL/GenBank/DDBJ databases">
        <authorList>
            <person name="Meier V. D."/>
        </authorList>
    </citation>
    <scope>NUCLEOTIDE SEQUENCE</scope>
    <source>
        <strain evidence="2">AVDCRST_MAG47</strain>
    </source>
</reference>
<name>A0A6J4MU18_9ACTN</name>
<proteinExistence type="predicted"/>
<accession>A0A6J4MU18</accession>
<evidence type="ECO:0000313" key="2">
    <source>
        <dbReference type="EMBL" id="CAA9368907.1"/>
    </source>
</evidence>
<feature type="region of interest" description="Disordered" evidence="1">
    <location>
        <begin position="261"/>
        <end position="299"/>
    </location>
</feature>
<evidence type="ECO:0000256" key="1">
    <source>
        <dbReference type="SAM" id="MobiDB-lite"/>
    </source>
</evidence>
<dbReference type="AlphaFoldDB" id="A0A6J4MU18"/>
<feature type="region of interest" description="Disordered" evidence="1">
    <location>
        <begin position="23"/>
        <end position="52"/>
    </location>
</feature>
<dbReference type="EMBL" id="CADCUK010000069">
    <property type="protein sequence ID" value="CAA9368907.1"/>
    <property type="molecule type" value="Genomic_DNA"/>
</dbReference>